<keyword evidence="1" id="KW-0472">Membrane</keyword>
<dbReference type="InterPro" id="IPR019419">
    <property type="entry name" value="AIM19"/>
</dbReference>
<feature type="transmembrane region" description="Helical" evidence="1">
    <location>
        <begin position="82"/>
        <end position="98"/>
    </location>
</feature>
<dbReference type="EMBL" id="JANBUW010000022">
    <property type="protein sequence ID" value="KAJ2850846.1"/>
    <property type="molecule type" value="Genomic_DNA"/>
</dbReference>
<proteinExistence type="predicted"/>
<comment type="caution">
    <text evidence="2">The sequence shown here is derived from an EMBL/GenBank/DDBJ whole genome shotgun (WGS) entry which is preliminary data.</text>
</comment>
<gene>
    <name evidence="2" type="ORF">IWW36_001570</name>
</gene>
<dbReference type="Proteomes" id="UP001139887">
    <property type="component" value="Unassembled WGS sequence"/>
</dbReference>
<keyword evidence="1" id="KW-0812">Transmembrane</keyword>
<evidence type="ECO:0000313" key="3">
    <source>
        <dbReference type="Proteomes" id="UP001139887"/>
    </source>
</evidence>
<dbReference type="PANTHER" id="PTHR28177">
    <property type="entry name" value="ALTERED INHERITANCE OF MITOCHONDRIA PROTEIN 19, MITOCHONDRIAL"/>
    <property type="match status" value="1"/>
</dbReference>
<dbReference type="PANTHER" id="PTHR28177:SF1">
    <property type="entry name" value="ALTERED INHERITANCE OF MITOCHONDRIA PROTEIN 19, MITOCHONDRIAL"/>
    <property type="match status" value="1"/>
</dbReference>
<feature type="transmembrane region" description="Helical" evidence="1">
    <location>
        <begin position="56"/>
        <end position="76"/>
    </location>
</feature>
<keyword evidence="3" id="KW-1185">Reference proteome</keyword>
<evidence type="ECO:0000313" key="2">
    <source>
        <dbReference type="EMBL" id="KAJ2850846.1"/>
    </source>
</evidence>
<sequence>MTKEAPSSYTLHEHPRQQSKVEQTVRQIAQSPYPALFLSAINLAALKQAGKRARGYPTVMQCMGYTGIFGASSYALGTGDSVNGSGLAFVWSAIWLFFNARNAWKSRRLVPLTMAGAVAAIGSSYGFHYFTYGW</sequence>
<name>A0A9W8M0Q2_9FUNG</name>
<organism evidence="2 3">
    <name type="scientific">Coemansia brasiliensis</name>
    <dbReference type="NCBI Taxonomy" id="2650707"/>
    <lineage>
        <taxon>Eukaryota</taxon>
        <taxon>Fungi</taxon>
        <taxon>Fungi incertae sedis</taxon>
        <taxon>Zoopagomycota</taxon>
        <taxon>Kickxellomycotina</taxon>
        <taxon>Kickxellomycetes</taxon>
        <taxon>Kickxellales</taxon>
        <taxon>Kickxellaceae</taxon>
        <taxon>Coemansia</taxon>
    </lineage>
</organism>
<keyword evidence="1" id="KW-1133">Transmembrane helix</keyword>
<dbReference type="Pfam" id="PF10315">
    <property type="entry name" value="Aim19"/>
    <property type="match status" value="1"/>
</dbReference>
<feature type="transmembrane region" description="Helical" evidence="1">
    <location>
        <begin position="110"/>
        <end position="130"/>
    </location>
</feature>
<dbReference type="OrthoDB" id="5554402at2759"/>
<evidence type="ECO:0000256" key="1">
    <source>
        <dbReference type="SAM" id="Phobius"/>
    </source>
</evidence>
<protein>
    <submittedName>
        <fullName evidence="2">Uncharacterized protein</fullName>
    </submittedName>
</protein>
<dbReference type="GO" id="GO:0005739">
    <property type="term" value="C:mitochondrion"/>
    <property type="evidence" value="ECO:0007669"/>
    <property type="project" value="TreeGrafter"/>
</dbReference>
<reference evidence="2" key="1">
    <citation type="submission" date="2022-07" db="EMBL/GenBank/DDBJ databases">
        <title>Phylogenomic reconstructions and comparative analyses of Kickxellomycotina fungi.</title>
        <authorList>
            <person name="Reynolds N.K."/>
            <person name="Stajich J.E."/>
            <person name="Barry K."/>
            <person name="Grigoriev I.V."/>
            <person name="Crous P."/>
            <person name="Smith M.E."/>
        </authorList>
    </citation>
    <scope>NUCLEOTIDE SEQUENCE</scope>
    <source>
        <strain evidence="2">NRRL 1566</strain>
    </source>
</reference>
<accession>A0A9W8M0Q2</accession>
<dbReference type="AlphaFoldDB" id="A0A9W8M0Q2"/>